<evidence type="ECO:0000313" key="3">
    <source>
        <dbReference type="Proteomes" id="UP001445335"/>
    </source>
</evidence>
<evidence type="ECO:0000313" key="2">
    <source>
        <dbReference type="EMBL" id="KAK9836167.1"/>
    </source>
</evidence>
<feature type="compositionally biased region" description="Low complexity" evidence="1">
    <location>
        <begin position="61"/>
        <end position="80"/>
    </location>
</feature>
<accession>A0AAW1RRB4</accession>
<organism evidence="2 3">
    <name type="scientific">Elliptochloris bilobata</name>
    <dbReference type="NCBI Taxonomy" id="381761"/>
    <lineage>
        <taxon>Eukaryota</taxon>
        <taxon>Viridiplantae</taxon>
        <taxon>Chlorophyta</taxon>
        <taxon>core chlorophytes</taxon>
        <taxon>Trebouxiophyceae</taxon>
        <taxon>Trebouxiophyceae incertae sedis</taxon>
        <taxon>Elliptochloris clade</taxon>
        <taxon>Elliptochloris</taxon>
    </lineage>
</organism>
<protein>
    <submittedName>
        <fullName evidence="2">Uncharacterized protein</fullName>
    </submittedName>
</protein>
<evidence type="ECO:0000256" key="1">
    <source>
        <dbReference type="SAM" id="MobiDB-lite"/>
    </source>
</evidence>
<comment type="caution">
    <text evidence="2">The sequence shown here is derived from an EMBL/GenBank/DDBJ whole genome shotgun (WGS) entry which is preliminary data.</text>
</comment>
<gene>
    <name evidence="2" type="ORF">WJX81_006356</name>
</gene>
<feature type="compositionally biased region" description="Low complexity" evidence="1">
    <location>
        <begin position="99"/>
        <end position="130"/>
    </location>
</feature>
<feature type="region of interest" description="Disordered" evidence="1">
    <location>
        <begin position="61"/>
        <end position="130"/>
    </location>
</feature>
<sequence length="238" mass="23316">MLRFASGFLTAEEADARRDAATKEALEELCITADLAAWQRQQMAAGVGRLKQRLDLAPVEAAPTEDAAAPAGPAAALALPDPDPVGEAPPHDQEPGNNAPAAEQAAPEAPPQAHAVDADPDPALLAPPHDQAADNIAPAADQAAPEAPAAGAQHVARCSVLDAVGFATAMASFLALGSAKPAIDIVSYGCVAGGLAAASGGAVLGAAGAAALGAGAAAVSGLLPWPLRGRPGRLLLGA</sequence>
<reference evidence="2 3" key="1">
    <citation type="journal article" date="2024" name="Nat. Commun.">
        <title>Phylogenomics reveals the evolutionary origins of lichenization in chlorophyte algae.</title>
        <authorList>
            <person name="Puginier C."/>
            <person name="Libourel C."/>
            <person name="Otte J."/>
            <person name="Skaloud P."/>
            <person name="Haon M."/>
            <person name="Grisel S."/>
            <person name="Petersen M."/>
            <person name="Berrin J.G."/>
            <person name="Delaux P.M."/>
            <person name="Dal Grande F."/>
            <person name="Keller J."/>
        </authorList>
    </citation>
    <scope>NUCLEOTIDE SEQUENCE [LARGE SCALE GENOMIC DNA]</scope>
    <source>
        <strain evidence="2 3">SAG 245.80</strain>
    </source>
</reference>
<dbReference type="Proteomes" id="UP001445335">
    <property type="component" value="Unassembled WGS sequence"/>
</dbReference>
<dbReference type="EMBL" id="JALJOU010000026">
    <property type="protein sequence ID" value="KAK9836167.1"/>
    <property type="molecule type" value="Genomic_DNA"/>
</dbReference>
<keyword evidence="3" id="KW-1185">Reference proteome</keyword>
<proteinExistence type="predicted"/>
<dbReference type="AlphaFoldDB" id="A0AAW1RRB4"/>
<name>A0AAW1RRB4_9CHLO</name>